<keyword evidence="3" id="KW-0813">Transport</keyword>
<feature type="transmembrane region" description="Helical" evidence="16">
    <location>
        <begin position="1174"/>
        <end position="1203"/>
    </location>
</feature>
<dbReference type="VEuPathDB" id="FungiDB:GMDG_01652"/>
<evidence type="ECO:0000256" key="9">
    <source>
        <dbReference type="ARBA" id="ARBA00023098"/>
    </source>
</evidence>
<dbReference type="GO" id="GO:0016020">
    <property type="term" value="C:membrane"/>
    <property type="evidence" value="ECO:0007669"/>
    <property type="project" value="InterPro"/>
</dbReference>
<keyword evidence="8" id="KW-0445">Lipid transport</keyword>
<keyword evidence="11" id="KW-1015">Disulfide bond</keyword>
<dbReference type="GeneID" id="36290764"/>
<feature type="transmembrane region" description="Helical" evidence="16">
    <location>
        <begin position="1069"/>
        <end position="1095"/>
    </location>
</feature>
<evidence type="ECO:0000256" key="3">
    <source>
        <dbReference type="ARBA" id="ARBA00022448"/>
    </source>
</evidence>
<evidence type="ECO:0000256" key="15">
    <source>
        <dbReference type="SAM" id="MobiDB-lite"/>
    </source>
</evidence>
<feature type="transmembrane region" description="Helical" evidence="16">
    <location>
        <begin position="1128"/>
        <end position="1153"/>
    </location>
</feature>
<proteinExistence type="inferred from homology"/>
<dbReference type="GO" id="GO:0012505">
    <property type="term" value="C:endomembrane system"/>
    <property type="evidence" value="ECO:0007669"/>
    <property type="project" value="UniProtKB-SubCell"/>
</dbReference>
<feature type="transmembrane region" description="Helical" evidence="16">
    <location>
        <begin position="1102"/>
        <end position="1122"/>
    </location>
</feature>
<dbReference type="Pfam" id="PF12349">
    <property type="entry name" value="Sterol-sensing"/>
    <property type="match status" value="1"/>
</dbReference>
<reference evidence="19" key="1">
    <citation type="submission" date="2016-03" db="EMBL/GenBank/DDBJ databases">
        <title>Updated assembly of Pseudogymnoascus destructans, the fungus causing white-nose syndrome of bats.</title>
        <authorList>
            <person name="Palmer J.M."/>
            <person name="Drees K.P."/>
            <person name="Foster J.T."/>
            <person name="Lindner D.L."/>
        </authorList>
    </citation>
    <scope>NUCLEOTIDE SEQUENCE [LARGE SCALE GENOMIC DNA]</scope>
    <source>
        <strain evidence="19">20631-21</strain>
    </source>
</reference>
<evidence type="ECO:0000256" key="8">
    <source>
        <dbReference type="ARBA" id="ARBA00023055"/>
    </source>
</evidence>
<dbReference type="InterPro" id="IPR004765">
    <property type="entry name" value="NPC1-like"/>
</dbReference>
<dbReference type="RefSeq" id="XP_024320843.1">
    <property type="nucleotide sequence ID" value="XM_024471286.1"/>
</dbReference>
<keyword evidence="13" id="KW-0325">Glycoprotein</keyword>
<dbReference type="PANTHER" id="PTHR45727:SF2">
    <property type="entry name" value="NPC INTRACELLULAR CHOLESTEROL TRANSPORTER 1"/>
    <property type="match status" value="1"/>
</dbReference>
<keyword evidence="12" id="KW-1207">Sterol metabolism</keyword>
<evidence type="ECO:0000256" key="4">
    <source>
        <dbReference type="ARBA" id="ARBA00022548"/>
    </source>
</evidence>
<comment type="similarity">
    <text evidence="2">Belongs to the patched family.</text>
</comment>
<dbReference type="PROSITE" id="PS50156">
    <property type="entry name" value="SSD"/>
    <property type="match status" value="1"/>
</dbReference>
<dbReference type="AlphaFoldDB" id="A0A177A378"/>
<feature type="transmembrane region" description="Helical" evidence="16">
    <location>
        <begin position="665"/>
        <end position="687"/>
    </location>
</feature>
<dbReference type="NCBIfam" id="TIGR00917">
    <property type="entry name" value="2A060601"/>
    <property type="match status" value="1"/>
</dbReference>
<feature type="transmembrane region" description="Helical" evidence="16">
    <location>
        <begin position="635"/>
        <end position="659"/>
    </location>
</feature>
<dbReference type="InterPro" id="IPR053958">
    <property type="entry name" value="HMGCR/SNAP/NPC1-like_SSD"/>
</dbReference>
<feature type="transmembrane region" description="Helical" evidence="16">
    <location>
        <begin position="265"/>
        <end position="290"/>
    </location>
</feature>
<dbReference type="InterPro" id="IPR000731">
    <property type="entry name" value="SSD"/>
</dbReference>
<keyword evidence="4" id="KW-0153">Cholesterol metabolism</keyword>
<dbReference type="GO" id="GO:0032934">
    <property type="term" value="F:sterol binding"/>
    <property type="evidence" value="ECO:0007669"/>
    <property type="project" value="TreeGrafter"/>
</dbReference>
<dbReference type="GO" id="GO:0008203">
    <property type="term" value="P:cholesterol metabolic process"/>
    <property type="evidence" value="ECO:0007669"/>
    <property type="project" value="UniProtKB-KW"/>
</dbReference>
<evidence type="ECO:0000256" key="5">
    <source>
        <dbReference type="ARBA" id="ARBA00022692"/>
    </source>
</evidence>
<accession>A0A177A378</accession>
<comment type="subcellular location">
    <subcellularLocation>
        <location evidence="1">Endomembrane system</location>
        <topology evidence="1">Multi-pass membrane protein</topology>
    </subcellularLocation>
</comment>
<feature type="transmembrane region" description="Helical" evidence="16">
    <location>
        <begin position="598"/>
        <end position="623"/>
    </location>
</feature>
<evidence type="ECO:0000256" key="17">
    <source>
        <dbReference type="SAM" id="SignalP"/>
    </source>
</evidence>
<dbReference type="FunFam" id="1.20.1640.10:FF:000029">
    <property type="entry name" value="Putative Patched sphingolipid transporter"/>
    <property type="match status" value="1"/>
</dbReference>
<keyword evidence="6 17" id="KW-0732">Signal</keyword>
<dbReference type="FunFam" id="1.20.1640.10:FF:000008">
    <property type="entry name" value="NPC intracellular cholesterol transporter 1"/>
    <property type="match status" value="1"/>
</dbReference>
<feature type="signal peptide" evidence="17">
    <location>
        <begin position="1"/>
        <end position="20"/>
    </location>
</feature>
<keyword evidence="9" id="KW-0443">Lipid metabolism</keyword>
<dbReference type="InterPro" id="IPR053956">
    <property type="entry name" value="NPC1_MLD"/>
</dbReference>
<dbReference type="GO" id="GO:0015918">
    <property type="term" value="P:sterol transport"/>
    <property type="evidence" value="ECO:0007669"/>
    <property type="project" value="UniProtKB-ARBA"/>
</dbReference>
<feature type="transmembrane region" description="Helical" evidence="16">
    <location>
        <begin position="717"/>
        <end position="736"/>
    </location>
</feature>
<evidence type="ECO:0000256" key="12">
    <source>
        <dbReference type="ARBA" id="ARBA00023166"/>
    </source>
</evidence>
<evidence type="ECO:0000256" key="13">
    <source>
        <dbReference type="ARBA" id="ARBA00023180"/>
    </source>
</evidence>
<evidence type="ECO:0000256" key="10">
    <source>
        <dbReference type="ARBA" id="ARBA00023136"/>
    </source>
</evidence>
<dbReference type="Pfam" id="PF22314">
    <property type="entry name" value="NPC1_MLD"/>
    <property type="match status" value="1"/>
</dbReference>
<feature type="transmembrane region" description="Helical" evidence="16">
    <location>
        <begin position="830"/>
        <end position="847"/>
    </location>
</feature>
<dbReference type="PANTHER" id="PTHR45727">
    <property type="entry name" value="NPC INTRACELLULAR CHOLESTEROL TRANSPORTER 1"/>
    <property type="match status" value="1"/>
</dbReference>
<evidence type="ECO:0000256" key="11">
    <source>
        <dbReference type="ARBA" id="ARBA00023157"/>
    </source>
</evidence>
<dbReference type="Gene3D" id="1.20.1640.10">
    <property type="entry name" value="Multidrug efflux transporter AcrB transmembrane domain"/>
    <property type="match status" value="2"/>
</dbReference>
<evidence type="ECO:0000256" key="6">
    <source>
        <dbReference type="ARBA" id="ARBA00022729"/>
    </source>
</evidence>
<feature type="region of interest" description="Disordered" evidence="15">
    <location>
        <begin position="1248"/>
        <end position="1275"/>
    </location>
</feature>
<organism evidence="19">
    <name type="scientific">Pseudogymnoascus destructans</name>
    <dbReference type="NCBI Taxonomy" id="655981"/>
    <lineage>
        <taxon>Eukaryota</taxon>
        <taxon>Fungi</taxon>
        <taxon>Dikarya</taxon>
        <taxon>Ascomycota</taxon>
        <taxon>Pezizomycotina</taxon>
        <taxon>Leotiomycetes</taxon>
        <taxon>Thelebolales</taxon>
        <taxon>Thelebolaceae</taxon>
        <taxon>Pseudogymnoascus</taxon>
    </lineage>
</organism>
<feature type="transmembrane region" description="Helical" evidence="16">
    <location>
        <begin position="1215"/>
        <end position="1238"/>
    </location>
</feature>
<dbReference type="Pfam" id="PF16414">
    <property type="entry name" value="NPC1_N"/>
    <property type="match status" value="1"/>
</dbReference>
<dbReference type="EMBL" id="KV441408">
    <property type="protein sequence ID" value="OAF55543.1"/>
    <property type="molecule type" value="Genomic_DNA"/>
</dbReference>
<evidence type="ECO:0000256" key="7">
    <source>
        <dbReference type="ARBA" id="ARBA00022989"/>
    </source>
</evidence>
<dbReference type="eggNOG" id="KOG1933">
    <property type="taxonomic scope" value="Eukaryota"/>
</dbReference>
<name>A0A177A378_9PEZI</name>
<evidence type="ECO:0000259" key="18">
    <source>
        <dbReference type="PROSITE" id="PS50156"/>
    </source>
</evidence>
<feature type="compositionally biased region" description="Acidic residues" evidence="15">
    <location>
        <begin position="1266"/>
        <end position="1275"/>
    </location>
</feature>
<keyword evidence="10 16" id="KW-0472">Membrane</keyword>
<feature type="transmembrane region" description="Helical" evidence="16">
    <location>
        <begin position="742"/>
        <end position="767"/>
    </location>
</feature>
<evidence type="ECO:0000256" key="14">
    <source>
        <dbReference type="ARBA" id="ARBA00023221"/>
    </source>
</evidence>
<dbReference type="Proteomes" id="UP000077154">
    <property type="component" value="Unassembled WGS sequence"/>
</dbReference>
<evidence type="ECO:0000313" key="19">
    <source>
        <dbReference type="EMBL" id="OAF55543.1"/>
    </source>
</evidence>
<feature type="chain" id="PRO_5008056369" description="SSD domain-containing protein" evidence="17">
    <location>
        <begin position="21"/>
        <end position="1275"/>
    </location>
</feature>
<sequence>MRRAWEVIAGLIALSSSTVADPYTPIHEAGRCAIRGTCGKKSFFGPELPCPDNGLAEEPSPETRKHLVELCGSKWSECPVCCEGKQLDDLETNLKRAQPIISACPACKDNFFNLFCTFTCSPDQSLFINVTETEKKGDKSIVTELDQLVSVKYGSGFYDSCKDVKFGAANQNAMDFIGGGAKDYPGLLKFLGDKKLLVGSPFQINFPLPTDYTEPNMKPTDMVPKKCNDEDEAFRCACVDCPAVCPKLEEVKENKACHVGPLPCLSFGAILTYGIFLALLATAIFGHVAWAKHSRRRNQRLQLLQDIAASDDEDEEGDLLDNAALYDRPQQNYRVNTIIDSAFSKLGYAAASFPGISIGLSVLIVALFSLGWMNFDIEKNPARLWVSPASDAAKEKAFFDESFGPFYRAEQVFLVNDTHPGGPGPVLSYETLKWWFDVEDRVSKLTGPHYGAKLNDVCFKPMGDACVIQSVTGYFGNDISTVNPKTWKSDLKGCAKSPVLCRPESGQPLPPNTILGGWEESGDVIDSTALIATWVVNNYAEGSPETERAMDWETSLRSLLLSLQGEAQERGLRLSFSTEISLEAELNKSTNTDAKIVVISYFIMFFYASLALGSTSLSLGSLFRNPSIAFVQSKFTLGIVGIIIVLMSISASVGLFSALGIKVTLIIAEVIPFIVLAVGVDNIFLIVHEFERVNLSHPDEIVEVRIGKALGRMGPSILLSASTETIAFALGAFVGMPAVRNFAIYAAGAVFINAILQVTMFISVLALNQRRVEDNRADCFPCVKVKSAGVHLGGDLNVNSRYYEGSDEGTLEKYIRKTYTPALLGRKMKVFVVVLFFGLFAAGVSLFPEVKLGLDQRVAIPDDSYLIPYFNDLYAYFDAGPPVYFVTRGLNATQRSHQQQICSRFTTCESLSLTNVLEQERKRPDISYIAAPAASWIDDYFRWLNPEEECCMENGVPCFQGRDPPWNITLHGMPEGVEFVDYLQRWIREPVNDDCPLGGKAAYGNALVIDQAETTIPASHFRTSHTPLRSQEDFIAAYASARRIADAVSKRTGEDVFPYSVFYIYFDQYATIVSLTTQLLLSALAIILFITTLLLGSLQTAMVVTATVAMIVTDIIGTMALFNVSLNAVSLVNLIICIGIGVEFCAHIARAYTYPSVTLLARAPASFRDRNARAWVSLVNVGGSVFSGITITKLLGVCVLAFTKSKIFELYYFRIWLALVVFAASHALVFLPVALSLVGGDGWKDSDGDGGLEEDLTSRRHRAFMPEDEDSEEEY</sequence>
<feature type="domain" description="SSD" evidence="18">
    <location>
        <begin position="593"/>
        <end position="767"/>
    </location>
</feature>
<keyword evidence="7 16" id="KW-1133">Transmembrane helix</keyword>
<evidence type="ECO:0000256" key="16">
    <source>
        <dbReference type="SAM" id="Phobius"/>
    </source>
</evidence>
<gene>
    <name evidence="19" type="ORF">VC83_07720</name>
</gene>
<keyword evidence="5 16" id="KW-0812">Transmembrane</keyword>
<feature type="transmembrane region" description="Helical" evidence="16">
    <location>
        <begin position="346"/>
        <end position="373"/>
    </location>
</feature>
<evidence type="ECO:0000256" key="1">
    <source>
        <dbReference type="ARBA" id="ARBA00004127"/>
    </source>
</evidence>
<protein>
    <recommendedName>
        <fullName evidence="18">SSD domain-containing protein</fullName>
    </recommendedName>
</protein>
<keyword evidence="14" id="KW-0753">Steroid metabolism</keyword>
<dbReference type="GO" id="GO:0005319">
    <property type="term" value="F:lipid transporter activity"/>
    <property type="evidence" value="ECO:0007669"/>
    <property type="project" value="InterPro"/>
</dbReference>
<dbReference type="InterPro" id="IPR032190">
    <property type="entry name" value="NPC1_N"/>
</dbReference>
<evidence type="ECO:0000256" key="2">
    <source>
        <dbReference type="ARBA" id="ARBA00005585"/>
    </source>
</evidence>
<dbReference type="OrthoDB" id="6510177at2759"/>
<dbReference type="SUPFAM" id="SSF82866">
    <property type="entry name" value="Multidrug efflux transporter AcrB transmembrane domain"/>
    <property type="match status" value="2"/>
</dbReference>